<dbReference type="Pfam" id="PF00361">
    <property type="entry name" value="Proton_antipo_M"/>
    <property type="match status" value="1"/>
</dbReference>
<proteinExistence type="evidence at transcript level"/>
<feature type="chain" id="PRO_5013615341" evidence="6">
    <location>
        <begin position="20"/>
        <end position="548"/>
    </location>
</feature>
<feature type="transmembrane region" description="Helical" evidence="5">
    <location>
        <begin position="338"/>
        <end position="358"/>
    </location>
</feature>
<evidence type="ECO:0000256" key="6">
    <source>
        <dbReference type="SAM" id="SignalP"/>
    </source>
</evidence>
<dbReference type="GO" id="GO:0003954">
    <property type="term" value="F:NADH dehydrogenase activity"/>
    <property type="evidence" value="ECO:0007669"/>
    <property type="project" value="TreeGrafter"/>
</dbReference>
<feature type="transmembrane region" description="Helical" evidence="5">
    <location>
        <begin position="308"/>
        <end position="326"/>
    </location>
</feature>
<comment type="subcellular location">
    <subcellularLocation>
        <location evidence="1">Membrane</location>
        <topology evidence="1">Multi-pass membrane protein</topology>
    </subcellularLocation>
</comment>
<keyword evidence="4 5" id="KW-0472">Membrane</keyword>
<dbReference type="AlphaFoldDB" id="A0A2D2AJY8"/>
<dbReference type="PANTHER" id="PTHR42829">
    <property type="entry name" value="NADH-UBIQUINONE OXIDOREDUCTASE CHAIN 5"/>
    <property type="match status" value="1"/>
</dbReference>
<feature type="transmembrane region" description="Helical" evidence="5">
    <location>
        <begin position="277"/>
        <end position="296"/>
    </location>
</feature>
<feature type="transmembrane region" description="Helical" evidence="5">
    <location>
        <begin position="104"/>
        <end position="127"/>
    </location>
</feature>
<dbReference type="GO" id="GO:0016020">
    <property type="term" value="C:membrane"/>
    <property type="evidence" value="ECO:0007669"/>
    <property type="project" value="UniProtKB-SubCell"/>
</dbReference>
<dbReference type="GO" id="GO:0008137">
    <property type="term" value="F:NADH dehydrogenase (ubiquinone) activity"/>
    <property type="evidence" value="ECO:0007669"/>
    <property type="project" value="InterPro"/>
</dbReference>
<keyword evidence="8" id="KW-0560">Oxidoreductase</keyword>
<dbReference type="InterPro" id="IPR001750">
    <property type="entry name" value="ND/Mrp_TM"/>
</dbReference>
<reference evidence="8" key="1">
    <citation type="journal article" date="2017" name="Sci. Rep.">
        <title>Keeping it complicated: Mitochondrial genome plasticity across diplonemids.</title>
        <authorList>
            <person name="Valach M."/>
            <person name="Moreira S."/>
            <person name="Hoffmann S."/>
            <person name="Stadler P.F."/>
            <person name="Burger G."/>
        </authorList>
    </citation>
    <scope>NUCLEOTIDE SEQUENCE</scope>
</reference>
<feature type="transmembrane region" description="Helical" evidence="5">
    <location>
        <begin position="253"/>
        <end position="271"/>
    </location>
</feature>
<organism evidence="8">
    <name type="scientific">Rhynchopus euleeides</name>
    <dbReference type="NCBI Taxonomy" id="630703"/>
    <lineage>
        <taxon>Eukaryota</taxon>
        <taxon>Discoba</taxon>
        <taxon>Euglenozoa</taxon>
        <taxon>Diplonemea</taxon>
        <taxon>Diplonemidae</taxon>
        <taxon>Rhynchopus</taxon>
    </lineage>
</organism>
<gene>
    <name evidence="8" type="primary">nad5</name>
</gene>
<keyword evidence="8" id="KW-0496">Mitochondrion</keyword>
<evidence type="ECO:0000256" key="2">
    <source>
        <dbReference type="ARBA" id="ARBA00022692"/>
    </source>
</evidence>
<dbReference type="EC" id="1.6.5.3" evidence="8"/>
<protein>
    <submittedName>
        <fullName evidence="8">NADH dehydrogenase subunit 5</fullName>
        <ecNumber evidence="8">1.6.5.3</ecNumber>
    </submittedName>
</protein>
<keyword evidence="6" id="KW-0732">Signal</keyword>
<dbReference type="GO" id="GO:0042773">
    <property type="term" value="P:ATP synthesis coupled electron transport"/>
    <property type="evidence" value="ECO:0007669"/>
    <property type="project" value="InterPro"/>
</dbReference>
<feature type="transmembrane region" description="Helical" evidence="5">
    <location>
        <begin position="418"/>
        <end position="438"/>
    </location>
</feature>
<feature type="transmembrane region" description="Helical" evidence="5">
    <location>
        <begin position="450"/>
        <end position="478"/>
    </location>
</feature>
<evidence type="ECO:0000256" key="4">
    <source>
        <dbReference type="ARBA" id="ARBA00023136"/>
    </source>
</evidence>
<evidence type="ECO:0000256" key="1">
    <source>
        <dbReference type="ARBA" id="ARBA00004141"/>
    </source>
</evidence>
<keyword evidence="2 5" id="KW-0812">Transmembrane</keyword>
<evidence type="ECO:0000256" key="3">
    <source>
        <dbReference type="ARBA" id="ARBA00022989"/>
    </source>
</evidence>
<feature type="transmembrane region" description="Helical" evidence="5">
    <location>
        <begin position="194"/>
        <end position="213"/>
    </location>
</feature>
<feature type="transmembrane region" description="Helical" evidence="5">
    <location>
        <begin position="379"/>
        <end position="398"/>
    </location>
</feature>
<dbReference type="EMBL" id="MF436970">
    <property type="protein sequence ID" value="ATQ37487.1"/>
    <property type="molecule type" value="mRNA"/>
</dbReference>
<dbReference type="PANTHER" id="PTHR42829:SF2">
    <property type="entry name" value="NADH-UBIQUINONE OXIDOREDUCTASE CHAIN 5"/>
    <property type="match status" value="1"/>
</dbReference>
<feature type="signal peptide" evidence="6">
    <location>
        <begin position="1"/>
        <end position="19"/>
    </location>
</feature>
<feature type="domain" description="NADH:quinone oxidoreductase/Mrp antiporter transmembrane" evidence="7">
    <location>
        <begin position="122"/>
        <end position="325"/>
    </location>
</feature>
<feature type="transmembrane region" description="Helical" evidence="5">
    <location>
        <begin position="219"/>
        <end position="241"/>
    </location>
</feature>
<dbReference type="PRINTS" id="PR01434">
    <property type="entry name" value="NADHDHGNASE5"/>
</dbReference>
<feature type="transmembrane region" description="Helical" evidence="5">
    <location>
        <begin position="156"/>
        <end position="173"/>
    </location>
</feature>
<dbReference type="InterPro" id="IPR003945">
    <property type="entry name" value="NU5C-like"/>
</dbReference>
<keyword evidence="3 5" id="KW-1133">Transmembrane helix</keyword>
<geneLocation type="mitochondrion" evidence="8"/>
<evidence type="ECO:0000256" key="5">
    <source>
        <dbReference type="SAM" id="Phobius"/>
    </source>
</evidence>
<accession>A0A2D2AJY8</accession>
<dbReference type="GO" id="GO:0015990">
    <property type="term" value="P:electron transport coupled proton transport"/>
    <property type="evidence" value="ECO:0007669"/>
    <property type="project" value="TreeGrafter"/>
</dbReference>
<evidence type="ECO:0000259" key="7">
    <source>
        <dbReference type="Pfam" id="PF00361"/>
    </source>
</evidence>
<feature type="transmembrane region" description="Helical" evidence="5">
    <location>
        <begin position="66"/>
        <end position="92"/>
    </location>
</feature>
<evidence type="ECO:0000313" key="8">
    <source>
        <dbReference type="EMBL" id="ATQ37487.1"/>
    </source>
</evidence>
<sequence length="548" mass="60760">MLYILLLILYTCMLPITDSKHTVYLSATHVLCIDVLCIEWVASRGVSCISSTPLLDGDTVVLTASVYYWILLSLVLKAVMQSVCLYSTHYMMYEVMSMLFMQELLLFVATMLYYTIVCSTVHVLIAWEYLGLLSYLLIQHWCMRCLAVLASTKSLLYNRVLDVLVLLLIASTWSSHNTSIMSVGQDTRSSVSDVLCIGMVSIKMVVLGMHSWLPDAMEGPTAVSSVIHAATLVVAGVIWMIRCAGTSSYANSIMAWYVVCPIMYSIIACTCVDTKRVIAYTTATNIGVMAVLVLGMPADAMLHLCGHALYKAMLFMLVGIVLHSLGVQDSRVLHATTANSTVGVLMLCIGYYSSGWYYSTTWYSKKVAVDSIAQYHTSACISTLLVVLLVCIMLYTTTTLYTCAMHTTRDVYPTDGQPIIYILCGVSYYTLCSASGTLQSIAIHTSSAWCVLPLSIVACYAGWWWSVQLLAMITMIWWVPVSPSVHVRGIVGWIAWDSTLSRIGTAIRYLPVSSISATNPWCFFYTVSGMSTRSLVVHSSFFFFFFFF</sequence>
<name>A0A2D2AJY8_9EUGL</name>